<dbReference type="EMBL" id="JACHIH010000005">
    <property type="protein sequence ID" value="MBB5046664.1"/>
    <property type="molecule type" value="Genomic_DNA"/>
</dbReference>
<evidence type="ECO:0000313" key="2">
    <source>
        <dbReference type="Proteomes" id="UP000542353"/>
    </source>
</evidence>
<keyword evidence="2" id="KW-1185">Reference proteome</keyword>
<reference evidence="1 2" key="1">
    <citation type="submission" date="2020-08" db="EMBL/GenBank/DDBJ databases">
        <title>Genomic Encyclopedia of Type Strains, Phase IV (KMG-IV): sequencing the most valuable type-strain genomes for metagenomic binning, comparative biology and taxonomic classification.</title>
        <authorList>
            <person name="Goeker M."/>
        </authorList>
    </citation>
    <scope>NUCLEOTIDE SEQUENCE [LARGE SCALE GENOMIC DNA]</scope>
    <source>
        <strain evidence="1 2">DSM 12706</strain>
    </source>
</reference>
<gene>
    <name evidence="1" type="ORF">HNR60_001412</name>
</gene>
<proteinExistence type="predicted"/>
<dbReference type="SUPFAM" id="SSF52402">
    <property type="entry name" value="Adenine nucleotide alpha hydrolases-like"/>
    <property type="match status" value="1"/>
</dbReference>
<evidence type="ECO:0000313" key="1">
    <source>
        <dbReference type="EMBL" id="MBB5046664.1"/>
    </source>
</evidence>
<dbReference type="Gene3D" id="3.40.50.620">
    <property type="entry name" value="HUPs"/>
    <property type="match status" value="1"/>
</dbReference>
<dbReference type="InterPro" id="IPR014729">
    <property type="entry name" value="Rossmann-like_a/b/a_fold"/>
</dbReference>
<dbReference type="RefSeq" id="WP_184255775.1">
    <property type="nucleotide sequence ID" value="NZ_JACHIH010000005.1"/>
</dbReference>
<sequence>MRRCNVCVLPETFPGITIDQDGVCSLCRDFSAAEPPGPSARLTEALSNIIADAKRQNHRYDAVVAFSGGKDSSYLLHLLASRFGLRLLAVTFDNGFISAACLTNMRNVVSALAIDHIIVRHRQDHMNALFLESALARVYPDHLTKFGSSVCISCIRVVITTMLRVAIEKNVPLVMLGNTPGQVLASDQELIFKDNVIPHPLRRQLFARLAERTGSWAYDYLMLSADEYKTRPFPTIVSPLPIVGYDEDEIYRVLAELGWSKPTDVDPSSTNCRLNAFGIVRHKNLYQFHPYDYEMSRLVRLGILSREAALNKLNDPSGTVIDLASEIERDLLCRSCDNCRPRA</sequence>
<organism evidence="1 2">
    <name type="scientific">Rhodopseudomonas rhenobacensis</name>
    <dbReference type="NCBI Taxonomy" id="87461"/>
    <lineage>
        <taxon>Bacteria</taxon>
        <taxon>Pseudomonadati</taxon>
        <taxon>Pseudomonadota</taxon>
        <taxon>Alphaproteobacteria</taxon>
        <taxon>Hyphomicrobiales</taxon>
        <taxon>Nitrobacteraceae</taxon>
        <taxon>Rhodopseudomonas</taxon>
    </lineage>
</organism>
<dbReference type="Proteomes" id="UP000542353">
    <property type="component" value="Unassembled WGS sequence"/>
</dbReference>
<dbReference type="AlphaFoldDB" id="A0A7W7Z2F4"/>
<comment type="caution">
    <text evidence="1">The sequence shown here is derived from an EMBL/GenBank/DDBJ whole genome shotgun (WGS) entry which is preliminary data.</text>
</comment>
<name>A0A7W7Z2F4_9BRAD</name>
<dbReference type="PANTHER" id="PTHR43169">
    <property type="entry name" value="EXSB FAMILY PROTEIN"/>
    <property type="match status" value="1"/>
</dbReference>
<dbReference type="PANTHER" id="PTHR43169:SF3">
    <property type="entry name" value="ATPASE, PP-LOOP SUPERFAMILY-RELATED"/>
    <property type="match status" value="1"/>
</dbReference>
<protein>
    <submittedName>
        <fullName evidence="1">tRNA(Ile)-lysidine synthase TilS/MesJ</fullName>
    </submittedName>
</protein>
<accession>A0A7W7Z2F4</accession>
<dbReference type="InterPro" id="IPR052188">
    <property type="entry name" value="Ni-pincer_cofactor_biosynth"/>
</dbReference>